<feature type="compositionally biased region" description="Basic and acidic residues" evidence="1">
    <location>
        <begin position="29"/>
        <end position="42"/>
    </location>
</feature>
<evidence type="ECO:0000256" key="1">
    <source>
        <dbReference type="SAM" id="MobiDB-lite"/>
    </source>
</evidence>
<reference evidence="3" key="1">
    <citation type="journal article" date="2013" name="Nat. Genet.">
        <title>The duck genome and transcriptome provide insight into an avian influenza virus reservoir species.</title>
        <authorList>
            <person name="Huang Y."/>
            <person name="Li Y."/>
            <person name="Burt D.W."/>
            <person name="Chen H."/>
            <person name="Zhang Y."/>
            <person name="Qian W."/>
            <person name="Kim H."/>
            <person name="Gan S."/>
            <person name="Zhao Y."/>
            <person name="Li J."/>
            <person name="Yi K."/>
            <person name="Feng H."/>
            <person name="Zhu P."/>
            <person name="Li B."/>
            <person name="Liu Q."/>
            <person name="Fairley S."/>
            <person name="Magor K.E."/>
            <person name="Du Z."/>
            <person name="Hu X."/>
            <person name="Goodman L."/>
            <person name="Tafer H."/>
            <person name="Vignal A."/>
            <person name="Lee T."/>
            <person name="Kim K.W."/>
            <person name="Sheng Z."/>
            <person name="An Y."/>
            <person name="Searle S."/>
            <person name="Herrero J."/>
            <person name="Groenen M.A."/>
            <person name="Crooijmans R.P."/>
            <person name="Faraut T."/>
            <person name="Cai Q."/>
            <person name="Webster R.G."/>
            <person name="Aldridge J.R."/>
            <person name="Warren W.C."/>
            <person name="Bartschat S."/>
            <person name="Kehr S."/>
            <person name="Marz M."/>
            <person name="Stadler P.F."/>
            <person name="Smith J."/>
            <person name="Kraus R.H."/>
            <person name="Zhao Y."/>
            <person name="Ren L."/>
            <person name="Fei J."/>
            <person name="Morisson M."/>
            <person name="Kaiser P."/>
            <person name="Griffin D.K."/>
            <person name="Rao M."/>
            <person name="Pitel F."/>
            <person name="Wang J."/>
            <person name="Li N."/>
        </authorList>
    </citation>
    <scope>NUCLEOTIDE SEQUENCE [LARGE SCALE GENOMIC DNA]</scope>
</reference>
<feature type="region of interest" description="Disordered" evidence="1">
    <location>
        <begin position="1"/>
        <end position="105"/>
    </location>
</feature>
<accession>R0LLJ2</accession>
<dbReference type="EMBL" id="KB743110">
    <property type="protein sequence ID" value="EOB01273.1"/>
    <property type="molecule type" value="Genomic_DNA"/>
</dbReference>
<gene>
    <name evidence="2" type="ORF">Anapl_04110</name>
</gene>
<sequence length="105" mass="11533">MDRGKHKLKLYAGPCQPERKRGARNASPGKEKPLRAGEHTVDNTRAFPRAQLSSDPLLSASLQKQHTPQVTAGSRQQKMPSSTEDEDGCCQPPCEPPETLLRTCP</sequence>
<evidence type="ECO:0000313" key="3">
    <source>
        <dbReference type="Proteomes" id="UP000296049"/>
    </source>
</evidence>
<proteinExistence type="predicted"/>
<dbReference type="Proteomes" id="UP000296049">
    <property type="component" value="Unassembled WGS sequence"/>
</dbReference>
<evidence type="ECO:0000313" key="2">
    <source>
        <dbReference type="EMBL" id="EOB01273.1"/>
    </source>
</evidence>
<feature type="compositionally biased region" description="Polar residues" evidence="1">
    <location>
        <begin position="51"/>
        <end position="82"/>
    </location>
</feature>
<protein>
    <submittedName>
        <fullName evidence="2">Uncharacterized protein</fullName>
    </submittedName>
</protein>
<organism evidence="2 3">
    <name type="scientific">Anas platyrhynchos</name>
    <name type="common">Mallard</name>
    <name type="synonym">Anas boschas</name>
    <dbReference type="NCBI Taxonomy" id="8839"/>
    <lineage>
        <taxon>Eukaryota</taxon>
        <taxon>Metazoa</taxon>
        <taxon>Chordata</taxon>
        <taxon>Craniata</taxon>
        <taxon>Vertebrata</taxon>
        <taxon>Euteleostomi</taxon>
        <taxon>Archelosauria</taxon>
        <taxon>Archosauria</taxon>
        <taxon>Dinosauria</taxon>
        <taxon>Saurischia</taxon>
        <taxon>Theropoda</taxon>
        <taxon>Coelurosauria</taxon>
        <taxon>Aves</taxon>
        <taxon>Neognathae</taxon>
        <taxon>Galloanserae</taxon>
        <taxon>Anseriformes</taxon>
        <taxon>Anatidae</taxon>
        <taxon>Anatinae</taxon>
        <taxon>Anas</taxon>
    </lineage>
</organism>
<name>R0LLJ2_ANAPL</name>
<keyword evidence="3" id="KW-1185">Reference proteome</keyword>
<dbReference type="AlphaFoldDB" id="R0LLJ2"/>